<gene>
    <name evidence="1" type="ORF">RSPPHO_00693</name>
</gene>
<dbReference type="Proteomes" id="UP000033220">
    <property type="component" value="Chromosome DSM 122"/>
</dbReference>
<protein>
    <submittedName>
        <fullName evidence="1">Uncharacterized protein</fullName>
    </submittedName>
</protein>
<reference evidence="1 2" key="1">
    <citation type="submission" date="2012-02" db="EMBL/GenBank/DDBJ databases">
        <title>Shotgun genome sequence of Phaeospirillum photometricum DSM 122.</title>
        <authorList>
            <person name="Duquesne K."/>
            <person name="Sturgis J."/>
        </authorList>
    </citation>
    <scope>NUCLEOTIDE SEQUENCE [LARGE SCALE GENOMIC DNA]</scope>
    <source>
        <strain evidence="2">DSM122</strain>
    </source>
</reference>
<dbReference type="KEGG" id="rpm:RSPPHO_00693"/>
<proteinExistence type="predicted"/>
<organism evidence="1 2">
    <name type="scientific">Pararhodospirillum photometricum DSM 122</name>
    <dbReference type="NCBI Taxonomy" id="1150469"/>
    <lineage>
        <taxon>Bacteria</taxon>
        <taxon>Pseudomonadati</taxon>
        <taxon>Pseudomonadota</taxon>
        <taxon>Alphaproteobacteria</taxon>
        <taxon>Rhodospirillales</taxon>
        <taxon>Rhodospirillaceae</taxon>
        <taxon>Pararhodospirillum</taxon>
    </lineage>
</organism>
<keyword evidence="2" id="KW-1185">Reference proteome</keyword>
<evidence type="ECO:0000313" key="2">
    <source>
        <dbReference type="Proteomes" id="UP000033220"/>
    </source>
</evidence>
<dbReference type="EMBL" id="HE663493">
    <property type="protein sequence ID" value="CCG07319.1"/>
    <property type="molecule type" value="Genomic_DNA"/>
</dbReference>
<dbReference type="AlphaFoldDB" id="H6SQK4"/>
<dbReference type="HOGENOM" id="CLU_3172608_0_0_5"/>
<evidence type="ECO:0000313" key="1">
    <source>
        <dbReference type="EMBL" id="CCG07319.1"/>
    </source>
</evidence>
<name>H6SQK4_PARPM</name>
<sequence length="47" mass="4934">MERGSLPFPPGSEAALWCQGVAVQGMIGTELMELLGLPSTSLSLTTR</sequence>
<accession>H6SQK4</accession>